<sequence>MKRDLEISISPELRQADELLERYGKWAQDRYQKRRCGSAEGRYIAPPTPGEAPMVPFMSDFNAMKVQHALQVVPMQYRRVLQAFYIPQAKPHHAVRRELRIGVTLWERSRLEGLRQFWNIYRCAT</sequence>
<keyword evidence="2" id="KW-1185">Reference proteome</keyword>
<evidence type="ECO:0000313" key="1">
    <source>
        <dbReference type="EMBL" id="QNP60538.1"/>
    </source>
</evidence>
<evidence type="ECO:0000313" key="2">
    <source>
        <dbReference type="Proteomes" id="UP000516057"/>
    </source>
</evidence>
<reference evidence="1 2" key="1">
    <citation type="submission" date="2020-08" db="EMBL/GenBank/DDBJ databases">
        <title>Genome sequence of Acidovorax monticola KACC 19171T.</title>
        <authorList>
            <person name="Hyun D.-W."/>
            <person name="Bae J.-W."/>
        </authorList>
    </citation>
    <scope>NUCLEOTIDE SEQUENCE [LARGE SCALE GENOMIC DNA]</scope>
    <source>
        <strain evidence="1 2">KACC 19171</strain>
    </source>
</reference>
<proteinExistence type="predicted"/>
<organism evidence="1 2">
    <name type="scientific">Paenacidovorax monticola</name>
    <dbReference type="NCBI Taxonomy" id="1926868"/>
    <lineage>
        <taxon>Bacteria</taxon>
        <taxon>Pseudomonadati</taxon>
        <taxon>Pseudomonadota</taxon>
        <taxon>Betaproteobacteria</taxon>
        <taxon>Burkholderiales</taxon>
        <taxon>Comamonadaceae</taxon>
        <taxon>Paenacidovorax</taxon>
    </lineage>
</organism>
<accession>A0A7H0HJ22</accession>
<dbReference type="Proteomes" id="UP000516057">
    <property type="component" value="Chromosome"/>
</dbReference>
<protein>
    <submittedName>
        <fullName evidence="1">Uncharacterized protein</fullName>
    </submittedName>
</protein>
<dbReference type="KEGG" id="amon:H9L24_06815"/>
<dbReference type="EMBL" id="CP060790">
    <property type="protein sequence ID" value="QNP60538.1"/>
    <property type="molecule type" value="Genomic_DNA"/>
</dbReference>
<dbReference type="AlphaFoldDB" id="A0A7H0HJ22"/>
<gene>
    <name evidence="1" type="ORF">H9L24_06815</name>
</gene>
<dbReference type="RefSeq" id="WP_187737519.1">
    <property type="nucleotide sequence ID" value="NZ_CP060790.1"/>
</dbReference>
<name>A0A7H0HJ22_9BURK</name>